<dbReference type="PROSITE" id="PS00191">
    <property type="entry name" value="CYTOCHROME_B5_1"/>
    <property type="match status" value="1"/>
</dbReference>
<evidence type="ECO:0000256" key="5">
    <source>
        <dbReference type="ARBA" id="ARBA00022827"/>
    </source>
</evidence>
<dbReference type="Gene3D" id="2.40.30.10">
    <property type="entry name" value="Translation factors"/>
    <property type="match status" value="1"/>
</dbReference>
<dbReference type="InterPro" id="IPR001709">
    <property type="entry name" value="Flavoprot_Pyr_Nucl_cyt_Rdtase"/>
</dbReference>
<feature type="binding site" evidence="9">
    <location>
        <position position="250"/>
    </location>
    <ligand>
        <name>FAD</name>
        <dbReference type="ChEBI" id="CHEBI:57692"/>
    </ligand>
</feature>
<dbReference type="Pfam" id="PF00173">
    <property type="entry name" value="Cyt-b5"/>
    <property type="match status" value="1"/>
</dbReference>
<feature type="compositionally biased region" description="Low complexity" evidence="11">
    <location>
        <begin position="131"/>
        <end position="160"/>
    </location>
</feature>
<evidence type="ECO:0000256" key="4">
    <source>
        <dbReference type="ARBA" id="ARBA00022723"/>
    </source>
</evidence>
<dbReference type="KEGG" id="dpp:DICPUDRAFT_76093"/>
<feature type="region of interest" description="Disordered" evidence="11">
    <location>
        <begin position="124"/>
        <end position="163"/>
    </location>
</feature>
<dbReference type="InterPro" id="IPR036400">
    <property type="entry name" value="Cyt_B5-like_heme/steroid_sf"/>
</dbReference>
<feature type="binding site" evidence="9">
    <location>
        <position position="293"/>
    </location>
    <ligand>
        <name>FAD</name>
        <dbReference type="ChEBI" id="CHEBI:57692"/>
    </ligand>
</feature>
<evidence type="ECO:0000259" key="13">
    <source>
        <dbReference type="PROSITE" id="PS51384"/>
    </source>
</evidence>
<dbReference type="CDD" id="cd06183">
    <property type="entry name" value="cyt_b5_reduct_like"/>
    <property type="match status" value="1"/>
</dbReference>
<dbReference type="PROSITE" id="PS51384">
    <property type="entry name" value="FAD_FR"/>
    <property type="match status" value="1"/>
</dbReference>
<keyword evidence="2 10" id="KW-0349">Heme</keyword>
<dbReference type="PRINTS" id="PR00363">
    <property type="entry name" value="CYTOCHROMEB5"/>
</dbReference>
<dbReference type="FunCoup" id="F0ZCK5">
    <property type="interactions" value="41"/>
</dbReference>
<keyword evidence="15" id="KW-1185">Reference proteome</keyword>
<dbReference type="GO" id="GO:0016491">
    <property type="term" value="F:oxidoreductase activity"/>
    <property type="evidence" value="ECO:0000318"/>
    <property type="project" value="GO_Central"/>
</dbReference>
<evidence type="ECO:0000256" key="8">
    <source>
        <dbReference type="ARBA" id="ARBA00023027"/>
    </source>
</evidence>
<dbReference type="eggNOG" id="KOG0534">
    <property type="taxonomic scope" value="Eukaryota"/>
</dbReference>
<feature type="binding site" evidence="9">
    <location>
        <position position="225"/>
    </location>
    <ligand>
        <name>FAD</name>
        <dbReference type="ChEBI" id="CHEBI:57692"/>
    </ligand>
</feature>
<dbReference type="InterPro" id="IPR017938">
    <property type="entry name" value="Riboflavin_synthase-like_b-brl"/>
</dbReference>
<feature type="binding site" evidence="9">
    <location>
        <position position="249"/>
    </location>
    <ligand>
        <name>FAD</name>
        <dbReference type="ChEBI" id="CHEBI:57692"/>
    </ligand>
</feature>
<dbReference type="InterPro" id="IPR017927">
    <property type="entry name" value="FAD-bd_FR_type"/>
</dbReference>
<feature type="domain" description="Cytochrome b5 heme-binding" evidence="12">
    <location>
        <begin position="27"/>
        <end position="103"/>
    </location>
</feature>
<evidence type="ECO:0000313" key="14">
    <source>
        <dbReference type="EMBL" id="EGC38284.1"/>
    </source>
</evidence>
<sequence length="426" mass="48431">MSGPPFISDMVLNLVNKTMARYEGRLGKSYTLEEISKHNTPDDFWVIVRGKVYDLGDYLMMHPGGPKLLFKHGGKDATEDFEGMFHSRNAKAILEKFWIGKVNMPTASSSSSFLSPNNLNFKSPNNLSFKSPSPKAATTLSTTTLNTTSSNTSTTNAPPSHSKVEKSIILSKVKIHKKSKHTENTYHYQIELPEEHLNLNWISPLSHVSLSKHHDSQDSLDFKSYTPIKQTDDKKYLEFLIKGYDNGNVSKHIHQLSEGDYLSLKGPIETNESFNFGNQKDYLLMVAGGTGITPMIQILYETFYGKNKPNEKLKFILIYSSNSQDEIIYKKELDQMKEEFNDRLFIHYIITQPKSDSGFDEKTMKKGRINQDLILTCLEPIIIKIIPKMITDAMDVLVCGPVQFNNFQSDELLRIGFKSNQIHLLQ</sequence>
<keyword evidence="8" id="KW-0520">NAD</keyword>
<reference evidence="15" key="1">
    <citation type="journal article" date="2011" name="Genome Biol.">
        <title>Comparative genomics of the social amoebae Dictyostelium discoideum and Dictyostelium purpureum.</title>
        <authorList>
            <consortium name="US DOE Joint Genome Institute (JGI-PGF)"/>
            <person name="Sucgang R."/>
            <person name="Kuo A."/>
            <person name="Tian X."/>
            <person name="Salerno W."/>
            <person name="Parikh A."/>
            <person name="Feasley C.L."/>
            <person name="Dalin E."/>
            <person name="Tu H."/>
            <person name="Huang E."/>
            <person name="Barry K."/>
            <person name="Lindquist E."/>
            <person name="Shapiro H."/>
            <person name="Bruce D."/>
            <person name="Schmutz J."/>
            <person name="Salamov A."/>
            <person name="Fey P."/>
            <person name="Gaudet P."/>
            <person name="Anjard C."/>
            <person name="Babu M.M."/>
            <person name="Basu S."/>
            <person name="Bushmanova Y."/>
            <person name="van der Wel H."/>
            <person name="Katoh-Kurasawa M."/>
            <person name="Dinh C."/>
            <person name="Coutinho P.M."/>
            <person name="Saito T."/>
            <person name="Elias M."/>
            <person name="Schaap P."/>
            <person name="Kay R.R."/>
            <person name="Henrissat B."/>
            <person name="Eichinger L."/>
            <person name="Rivero F."/>
            <person name="Putnam N.H."/>
            <person name="West C.M."/>
            <person name="Loomis W.F."/>
            <person name="Chisholm R.L."/>
            <person name="Shaulsky G."/>
            <person name="Strassmann J.E."/>
            <person name="Queller D.C."/>
            <person name="Kuspa A."/>
            <person name="Grigoriev I.V."/>
        </authorList>
    </citation>
    <scope>NUCLEOTIDE SEQUENCE [LARGE SCALE GENOMIC DNA]</scope>
    <source>
        <strain evidence="15">QSDP1</strain>
    </source>
</reference>
<keyword evidence="7 10" id="KW-0408">Iron</keyword>
<accession>F0ZCK5</accession>
<dbReference type="InParanoid" id="F0ZCK5"/>
<evidence type="ECO:0000256" key="3">
    <source>
        <dbReference type="ARBA" id="ARBA00022630"/>
    </source>
</evidence>
<dbReference type="GO" id="GO:0046872">
    <property type="term" value="F:metal ion binding"/>
    <property type="evidence" value="ECO:0007669"/>
    <property type="project" value="UniProtKB-UniRule"/>
</dbReference>
<dbReference type="InterPro" id="IPR001199">
    <property type="entry name" value="Cyt_B5-like_heme/steroid-bd"/>
</dbReference>
<keyword evidence="6" id="KW-0560">Oxidoreductase</keyword>
<dbReference type="SMART" id="SM01117">
    <property type="entry name" value="Cyt-b5"/>
    <property type="match status" value="1"/>
</dbReference>
<feature type="binding site" evidence="9">
    <location>
        <position position="242"/>
    </location>
    <ligand>
        <name>FAD</name>
        <dbReference type="ChEBI" id="CHEBI:57692"/>
    </ligand>
</feature>
<dbReference type="InterPro" id="IPR001433">
    <property type="entry name" value="OxRdtase_FAD/NAD-bd"/>
</dbReference>
<dbReference type="Gene3D" id="3.40.50.80">
    <property type="entry name" value="Nucleotide-binding domain of ferredoxin-NADP reductase (FNR) module"/>
    <property type="match status" value="1"/>
</dbReference>
<evidence type="ECO:0000313" key="15">
    <source>
        <dbReference type="Proteomes" id="UP000001064"/>
    </source>
</evidence>
<dbReference type="Pfam" id="PF00970">
    <property type="entry name" value="FAD_binding_6"/>
    <property type="match status" value="1"/>
</dbReference>
<dbReference type="GeneID" id="10502391"/>
<dbReference type="PRINTS" id="PR00371">
    <property type="entry name" value="FPNCR"/>
</dbReference>
<evidence type="ECO:0000259" key="12">
    <source>
        <dbReference type="PROSITE" id="PS50255"/>
    </source>
</evidence>
<dbReference type="AlphaFoldDB" id="F0ZCK5"/>
<feature type="binding site" evidence="9">
    <location>
        <position position="240"/>
    </location>
    <ligand>
        <name>FAD</name>
        <dbReference type="ChEBI" id="CHEBI:57692"/>
    </ligand>
</feature>
<feature type="domain" description="FAD-binding FR-type" evidence="13">
    <location>
        <begin position="162"/>
        <end position="274"/>
    </location>
</feature>
<dbReference type="SUPFAM" id="SSF63380">
    <property type="entry name" value="Riboflavin synthase domain-like"/>
    <property type="match status" value="1"/>
</dbReference>
<gene>
    <name evidence="14" type="ORF">DICPUDRAFT_76093</name>
</gene>
<evidence type="ECO:0000256" key="10">
    <source>
        <dbReference type="RuleBase" id="RU362121"/>
    </source>
</evidence>
<evidence type="ECO:0000256" key="7">
    <source>
        <dbReference type="ARBA" id="ARBA00023004"/>
    </source>
</evidence>
<dbReference type="RefSeq" id="XP_003285145.1">
    <property type="nucleotide sequence ID" value="XM_003285097.1"/>
</dbReference>
<dbReference type="SUPFAM" id="SSF52343">
    <property type="entry name" value="Ferredoxin reductase-like, C-terminal NADP-linked domain"/>
    <property type="match status" value="1"/>
</dbReference>
<name>F0ZCK5_DICPU</name>
<dbReference type="PROSITE" id="PS50255">
    <property type="entry name" value="CYTOCHROME_B5_2"/>
    <property type="match status" value="1"/>
</dbReference>
<dbReference type="PANTHER" id="PTHR19370">
    <property type="entry name" value="NADH-CYTOCHROME B5 REDUCTASE"/>
    <property type="match status" value="1"/>
</dbReference>
<dbReference type="PRINTS" id="PR00406">
    <property type="entry name" value="CYTB5RDTASE"/>
</dbReference>
<protein>
    <recommendedName>
        <fullName evidence="16">Cytochrome-b5 reductase</fullName>
    </recommendedName>
</protein>
<dbReference type="Gene3D" id="3.10.120.10">
    <property type="entry name" value="Cytochrome b5-like heme/steroid binding domain"/>
    <property type="match status" value="1"/>
</dbReference>
<dbReference type="Proteomes" id="UP000001064">
    <property type="component" value="Unassembled WGS sequence"/>
</dbReference>
<evidence type="ECO:0000256" key="11">
    <source>
        <dbReference type="SAM" id="MobiDB-lite"/>
    </source>
</evidence>
<dbReference type="STRING" id="5786.F0ZCK5"/>
<dbReference type="InterPro" id="IPR018506">
    <property type="entry name" value="Cyt_B5_heme-BS"/>
</dbReference>
<dbReference type="GO" id="GO:0020037">
    <property type="term" value="F:heme binding"/>
    <property type="evidence" value="ECO:0007669"/>
    <property type="project" value="UniProtKB-UniRule"/>
</dbReference>
<organism evidence="14 15">
    <name type="scientific">Dictyostelium purpureum</name>
    <name type="common">Slime mold</name>
    <dbReference type="NCBI Taxonomy" id="5786"/>
    <lineage>
        <taxon>Eukaryota</taxon>
        <taxon>Amoebozoa</taxon>
        <taxon>Evosea</taxon>
        <taxon>Eumycetozoa</taxon>
        <taxon>Dictyostelia</taxon>
        <taxon>Dictyosteliales</taxon>
        <taxon>Dictyosteliaceae</taxon>
        <taxon>Dictyostelium</taxon>
    </lineage>
</organism>
<dbReference type="Pfam" id="PF00175">
    <property type="entry name" value="NAD_binding_1"/>
    <property type="match status" value="1"/>
</dbReference>
<evidence type="ECO:0000256" key="6">
    <source>
        <dbReference type="ARBA" id="ARBA00023002"/>
    </source>
</evidence>
<dbReference type="OrthoDB" id="260519at2759"/>
<evidence type="ECO:0008006" key="16">
    <source>
        <dbReference type="Google" id="ProtNLM"/>
    </source>
</evidence>
<dbReference type="SUPFAM" id="SSF55856">
    <property type="entry name" value="Cytochrome b5-like heme/steroid binding domain"/>
    <property type="match status" value="1"/>
</dbReference>
<proteinExistence type="inferred from homology"/>
<dbReference type="OMA" id="KGAMQYS"/>
<dbReference type="InterPro" id="IPR008333">
    <property type="entry name" value="Cbr1-like_FAD-bd_dom"/>
</dbReference>
<keyword evidence="5 9" id="KW-0274">FAD</keyword>
<dbReference type="eggNOG" id="KOG0537">
    <property type="taxonomic scope" value="Eukaryota"/>
</dbReference>
<comment type="similarity">
    <text evidence="10">Belongs to the cytochrome b5 family.</text>
</comment>
<keyword evidence="3 9" id="KW-0285">Flavoprotein</keyword>
<evidence type="ECO:0000256" key="1">
    <source>
        <dbReference type="ARBA" id="ARBA00001974"/>
    </source>
</evidence>
<dbReference type="EMBL" id="GL870979">
    <property type="protein sequence ID" value="EGC38284.1"/>
    <property type="molecule type" value="Genomic_DNA"/>
</dbReference>
<keyword evidence="4 10" id="KW-0479">Metal-binding</keyword>
<evidence type="ECO:0000256" key="9">
    <source>
        <dbReference type="PIRSR" id="PIRSR601834-1"/>
    </source>
</evidence>
<dbReference type="InterPro" id="IPR039261">
    <property type="entry name" value="FNR_nucleotide-bd"/>
</dbReference>
<comment type="cofactor">
    <cofactor evidence="1 9">
        <name>FAD</name>
        <dbReference type="ChEBI" id="CHEBI:57692"/>
    </cofactor>
</comment>
<dbReference type="PANTHER" id="PTHR19370:SF207">
    <property type="entry name" value="CYTOCHROME B5 REDUCTASE"/>
    <property type="match status" value="1"/>
</dbReference>
<dbReference type="VEuPathDB" id="AmoebaDB:DICPUDRAFT_76093"/>
<dbReference type="InterPro" id="IPR001834">
    <property type="entry name" value="CBR-like"/>
</dbReference>
<evidence type="ECO:0000256" key="2">
    <source>
        <dbReference type="ARBA" id="ARBA00022617"/>
    </source>
</evidence>